<protein>
    <submittedName>
        <fullName evidence="2">Uncharacterized protein</fullName>
    </submittedName>
</protein>
<dbReference type="EMBL" id="JANPWB010000014">
    <property type="protein sequence ID" value="KAJ1098123.1"/>
    <property type="molecule type" value="Genomic_DNA"/>
</dbReference>
<comment type="caution">
    <text evidence="2">The sequence shown here is derived from an EMBL/GenBank/DDBJ whole genome shotgun (WGS) entry which is preliminary data.</text>
</comment>
<feature type="region of interest" description="Disordered" evidence="1">
    <location>
        <begin position="59"/>
        <end position="102"/>
    </location>
</feature>
<sequence>MTREDGSSGSAHVRLDFWQDQRAYRPWCDAVHVSGRHEKAATDQRLGRPAVFRGPVEVRAPQGHRVEERAQPGSVRLTPREPSVLEGGSSYPNLSGIRSTPASQGAMSGLVINKEVLDYDEEVPVHGVQLVAVDKATTSRRAVQRDHLSCRHQDLAGNLLKGEVSGETGLVGAGFGGKVVVSQNTKNVDVAIQVEVGDGAQAGKLEGSQSATDAVSGKSEVGQAKYVPGVNNDVADALSRFQWQRFRGLAPGADVLKTAVPRELWELGE</sequence>
<evidence type="ECO:0000313" key="3">
    <source>
        <dbReference type="Proteomes" id="UP001066276"/>
    </source>
</evidence>
<gene>
    <name evidence="2" type="ORF">NDU88_003239</name>
</gene>
<reference evidence="2" key="1">
    <citation type="journal article" date="2022" name="bioRxiv">
        <title>Sequencing and chromosome-scale assembly of the giantPleurodeles waltlgenome.</title>
        <authorList>
            <person name="Brown T."/>
            <person name="Elewa A."/>
            <person name="Iarovenko S."/>
            <person name="Subramanian E."/>
            <person name="Araus A.J."/>
            <person name="Petzold A."/>
            <person name="Susuki M."/>
            <person name="Suzuki K.-i.T."/>
            <person name="Hayashi T."/>
            <person name="Toyoda A."/>
            <person name="Oliveira C."/>
            <person name="Osipova E."/>
            <person name="Leigh N.D."/>
            <person name="Simon A."/>
            <person name="Yun M.H."/>
        </authorList>
    </citation>
    <scope>NUCLEOTIDE SEQUENCE</scope>
    <source>
        <strain evidence="2">20211129_DDA</strain>
        <tissue evidence="2">Liver</tissue>
    </source>
</reference>
<name>A0AAV7M4M9_PLEWA</name>
<feature type="compositionally biased region" description="Polar residues" evidence="1">
    <location>
        <begin position="90"/>
        <end position="102"/>
    </location>
</feature>
<evidence type="ECO:0000256" key="1">
    <source>
        <dbReference type="SAM" id="MobiDB-lite"/>
    </source>
</evidence>
<organism evidence="2 3">
    <name type="scientific">Pleurodeles waltl</name>
    <name type="common">Iberian ribbed newt</name>
    <dbReference type="NCBI Taxonomy" id="8319"/>
    <lineage>
        <taxon>Eukaryota</taxon>
        <taxon>Metazoa</taxon>
        <taxon>Chordata</taxon>
        <taxon>Craniata</taxon>
        <taxon>Vertebrata</taxon>
        <taxon>Euteleostomi</taxon>
        <taxon>Amphibia</taxon>
        <taxon>Batrachia</taxon>
        <taxon>Caudata</taxon>
        <taxon>Salamandroidea</taxon>
        <taxon>Salamandridae</taxon>
        <taxon>Pleurodelinae</taxon>
        <taxon>Pleurodeles</taxon>
    </lineage>
</organism>
<accession>A0AAV7M4M9</accession>
<dbReference type="AlphaFoldDB" id="A0AAV7M4M9"/>
<proteinExistence type="predicted"/>
<dbReference type="Proteomes" id="UP001066276">
    <property type="component" value="Chromosome 10"/>
</dbReference>
<keyword evidence="3" id="KW-1185">Reference proteome</keyword>
<evidence type="ECO:0000313" key="2">
    <source>
        <dbReference type="EMBL" id="KAJ1098123.1"/>
    </source>
</evidence>